<accession>A0ABP8J3T1</accession>
<feature type="domain" description="GAF" evidence="1">
    <location>
        <begin position="29"/>
        <end position="172"/>
    </location>
</feature>
<dbReference type="Proteomes" id="UP001500454">
    <property type="component" value="Unassembled WGS sequence"/>
</dbReference>
<reference evidence="3" key="1">
    <citation type="journal article" date="2019" name="Int. J. Syst. Evol. Microbiol.">
        <title>The Global Catalogue of Microorganisms (GCM) 10K type strain sequencing project: providing services to taxonomists for standard genome sequencing and annotation.</title>
        <authorList>
            <consortium name="The Broad Institute Genomics Platform"/>
            <consortium name="The Broad Institute Genome Sequencing Center for Infectious Disease"/>
            <person name="Wu L."/>
            <person name="Ma J."/>
        </authorList>
    </citation>
    <scope>NUCLEOTIDE SEQUENCE [LARGE SCALE GENOMIC DNA]</scope>
    <source>
        <strain evidence="3">JCM 17924</strain>
    </source>
</reference>
<evidence type="ECO:0000313" key="3">
    <source>
        <dbReference type="Proteomes" id="UP001500454"/>
    </source>
</evidence>
<dbReference type="InterPro" id="IPR003018">
    <property type="entry name" value="GAF"/>
</dbReference>
<dbReference type="SMART" id="SM00065">
    <property type="entry name" value="GAF"/>
    <property type="match status" value="1"/>
</dbReference>
<dbReference type="RefSeq" id="WP_345224996.1">
    <property type="nucleotide sequence ID" value="NZ_BAABHA010000008.1"/>
</dbReference>
<proteinExistence type="predicted"/>
<dbReference type="Gene3D" id="3.30.450.40">
    <property type="match status" value="1"/>
</dbReference>
<evidence type="ECO:0000259" key="1">
    <source>
        <dbReference type="SMART" id="SM00065"/>
    </source>
</evidence>
<sequence>MPVDRKLLVPVHDKERLQALARYRIAGSAPEKLFDDLAQLTAKLFGAPMAFVSLVTEDTVWFKASYGAAGAEQVPRENSMCSVVVLRTAPVVAEDVVQNPSPLVNPDVATDLNMQFYAGVPLKDAGGQVLGSLCIVDQRPRTFSEQELLLLSRLAEVVMRAIELRLASLQAGETPNAQLQLAYDALYYSLDRITDLGRTSQSSSNLPARDTEHVYRVASEIVDYVNRFVGGTLQLV</sequence>
<keyword evidence="3" id="KW-1185">Reference proteome</keyword>
<dbReference type="InterPro" id="IPR029016">
    <property type="entry name" value="GAF-like_dom_sf"/>
</dbReference>
<dbReference type="Pfam" id="PF01590">
    <property type="entry name" value="GAF"/>
    <property type="match status" value="1"/>
</dbReference>
<protein>
    <recommendedName>
        <fullName evidence="1">GAF domain-containing protein</fullName>
    </recommendedName>
</protein>
<evidence type="ECO:0000313" key="2">
    <source>
        <dbReference type="EMBL" id="GAA4384523.1"/>
    </source>
</evidence>
<organism evidence="2 3">
    <name type="scientific">Hymenobacter koreensis</name>
    <dbReference type="NCBI Taxonomy" id="1084523"/>
    <lineage>
        <taxon>Bacteria</taxon>
        <taxon>Pseudomonadati</taxon>
        <taxon>Bacteroidota</taxon>
        <taxon>Cytophagia</taxon>
        <taxon>Cytophagales</taxon>
        <taxon>Hymenobacteraceae</taxon>
        <taxon>Hymenobacter</taxon>
    </lineage>
</organism>
<name>A0ABP8J3T1_9BACT</name>
<dbReference type="EMBL" id="BAABHA010000008">
    <property type="protein sequence ID" value="GAA4384523.1"/>
    <property type="molecule type" value="Genomic_DNA"/>
</dbReference>
<dbReference type="PANTHER" id="PTHR43102:SF2">
    <property type="entry name" value="GAF DOMAIN-CONTAINING PROTEIN"/>
    <property type="match status" value="1"/>
</dbReference>
<gene>
    <name evidence="2" type="ORF">GCM10023186_26870</name>
</gene>
<dbReference type="SUPFAM" id="SSF55781">
    <property type="entry name" value="GAF domain-like"/>
    <property type="match status" value="1"/>
</dbReference>
<dbReference type="PANTHER" id="PTHR43102">
    <property type="entry name" value="SLR1143 PROTEIN"/>
    <property type="match status" value="1"/>
</dbReference>
<comment type="caution">
    <text evidence="2">The sequence shown here is derived from an EMBL/GenBank/DDBJ whole genome shotgun (WGS) entry which is preliminary data.</text>
</comment>